<dbReference type="EMBL" id="BJXJ01000023">
    <property type="protein sequence ID" value="GEM76322.1"/>
    <property type="molecule type" value="Genomic_DNA"/>
</dbReference>
<reference evidence="2 3" key="1">
    <citation type="submission" date="2019-07" db="EMBL/GenBank/DDBJ databases">
        <title>Whole genome shotgun sequence of Vibrio sagamiensis NBRC 104589.</title>
        <authorList>
            <person name="Hosoyama A."/>
            <person name="Uohara A."/>
            <person name="Ohji S."/>
            <person name="Ichikawa N."/>
        </authorList>
    </citation>
    <scope>NUCLEOTIDE SEQUENCE [LARGE SCALE GENOMIC DNA]</scope>
    <source>
        <strain evidence="2 3">NBRC 104589</strain>
    </source>
</reference>
<dbReference type="RefSeq" id="WP_039981381.1">
    <property type="nucleotide sequence ID" value="NZ_BAOJ01000058.1"/>
</dbReference>
<keyword evidence="3" id="KW-1185">Reference proteome</keyword>
<evidence type="ECO:0000313" key="3">
    <source>
        <dbReference type="Proteomes" id="UP000321922"/>
    </source>
</evidence>
<proteinExistence type="predicted"/>
<comment type="caution">
    <text evidence="2">The sequence shown here is derived from an EMBL/GenBank/DDBJ whole genome shotgun (WGS) entry which is preliminary data.</text>
</comment>
<sequence length="250" mass="26800">MKKSAITLGLILGGLTAGAGAGADNESAMTNVVNGHAPTINAPSLVNNALTWDSNEVILELNEAPKDAASDEDGDDLTQLDIWVTPKNSNERLFELHDQPLESVTQVALNNIDMETIKNKELKLYWKVKSDYGFPVDTKESQPVSTDFSIIADLTVTITQSVSVNDVITITATDGGNFTLAESNLELSLEGTQGDGMYDKALAQQKLDAATRTPVDSTTLTITAPKEIQGYKVVATVTKDSISSVRSKLR</sequence>
<evidence type="ECO:0000256" key="1">
    <source>
        <dbReference type="SAM" id="SignalP"/>
    </source>
</evidence>
<feature type="chain" id="PRO_5021934419" description="WxL domain-containing protein" evidence="1">
    <location>
        <begin position="20"/>
        <end position="250"/>
    </location>
</feature>
<evidence type="ECO:0000313" key="2">
    <source>
        <dbReference type="EMBL" id="GEM76322.1"/>
    </source>
</evidence>
<name>A0A511QIM7_9VIBR</name>
<feature type="signal peptide" evidence="1">
    <location>
        <begin position="1"/>
        <end position="19"/>
    </location>
</feature>
<dbReference type="Proteomes" id="UP000321922">
    <property type="component" value="Unassembled WGS sequence"/>
</dbReference>
<gene>
    <name evidence="2" type="ORF">VSA01S_24340</name>
</gene>
<accession>A0A511QIM7</accession>
<organism evidence="2 3">
    <name type="scientific">Vibrio sagamiensis NBRC 104589</name>
    <dbReference type="NCBI Taxonomy" id="1219064"/>
    <lineage>
        <taxon>Bacteria</taxon>
        <taxon>Pseudomonadati</taxon>
        <taxon>Pseudomonadota</taxon>
        <taxon>Gammaproteobacteria</taxon>
        <taxon>Vibrionales</taxon>
        <taxon>Vibrionaceae</taxon>
        <taxon>Vibrio</taxon>
    </lineage>
</organism>
<dbReference type="AlphaFoldDB" id="A0A511QIM7"/>
<evidence type="ECO:0008006" key="4">
    <source>
        <dbReference type="Google" id="ProtNLM"/>
    </source>
</evidence>
<protein>
    <recommendedName>
        <fullName evidence="4">WxL domain-containing protein</fullName>
    </recommendedName>
</protein>
<keyword evidence="1" id="KW-0732">Signal</keyword>